<feature type="binding site" evidence="7 10">
    <location>
        <position position="57"/>
    </location>
    <ligand>
        <name>Mg(2+)</name>
        <dbReference type="ChEBI" id="CHEBI:18420"/>
    </ligand>
</feature>
<evidence type="ECO:0000256" key="1">
    <source>
        <dbReference type="ARBA" id="ARBA00005033"/>
    </source>
</evidence>
<dbReference type="EMBL" id="JAATHJ010000033">
    <property type="protein sequence ID" value="NJP38908.1"/>
    <property type="molecule type" value="Genomic_DNA"/>
</dbReference>
<dbReference type="NCBIfam" id="TIGR00222">
    <property type="entry name" value="panB"/>
    <property type="match status" value="1"/>
</dbReference>
<evidence type="ECO:0000256" key="7">
    <source>
        <dbReference type="HAMAP-Rule" id="MF_00156"/>
    </source>
</evidence>
<keyword evidence="12" id="KW-1185">Reference proteome</keyword>
<dbReference type="CDD" id="cd06557">
    <property type="entry name" value="KPHMT-like"/>
    <property type="match status" value="1"/>
</dbReference>
<comment type="caution">
    <text evidence="11">The sequence shown here is derived from an EMBL/GenBank/DDBJ whole genome shotgun (WGS) entry which is preliminary data.</text>
</comment>
<dbReference type="InterPro" id="IPR040442">
    <property type="entry name" value="Pyrv_kinase-like_dom_sf"/>
</dbReference>
<dbReference type="EC" id="2.1.2.11" evidence="7"/>
<evidence type="ECO:0000256" key="5">
    <source>
        <dbReference type="ARBA" id="ARBA00022679"/>
    </source>
</evidence>
<dbReference type="SUPFAM" id="SSF51621">
    <property type="entry name" value="Phosphoenolpyruvate/pyruvate domain"/>
    <property type="match status" value="1"/>
</dbReference>
<comment type="subcellular location">
    <subcellularLocation>
        <location evidence="7">Cytoplasm</location>
    </subcellularLocation>
</comment>
<organism evidence="11 12">
    <name type="scientific">Alkalicoccus luteus</name>
    <dbReference type="NCBI Taxonomy" id="1237094"/>
    <lineage>
        <taxon>Bacteria</taxon>
        <taxon>Bacillati</taxon>
        <taxon>Bacillota</taxon>
        <taxon>Bacilli</taxon>
        <taxon>Bacillales</taxon>
        <taxon>Bacillaceae</taxon>
        <taxon>Alkalicoccus</taxon>
    </lineage>
</organism>
<dbReference type="GO" id="GO:0005737">
    <property type="term" value="C:cytoplasm"/>
    <property type="evidence" value="ECO:0007669"/>
    <property type="project" value="UniProtKB-SubCell"/>
</dbReference>
<dbReference type="PIRSF" id="PIRSF000388">
    <property type="entry name" value="Pantoate_hydroxy_MeTrfase"/>
    <property type="match status" value="1"/>
</dbReference>
<sequence length="291" mass="31376">MRSPSLSERRGNKVKKTTLGFKKQKQQNERCVMVTAYDAPGAEAAEAAGVDLILVGDSLGMTVLGYDTTTDVTTADMIHHTRAVKRGARDTFIVTDMPFLTAQGSQDRTLDAALSLIQQGGADAVKIEGAGSVFQKIRMLTEGGIPVCAHLGLTPQTVGVDGGYRVRGRTQEERETLLKEALEAEKAGAFMLVLECVTEETAEEAARLLQIPVIGIGAGRFTDGQVLVYHDIIGQFSGKQAKFVKQYADARSLIEQALLSYTEEVRSGVFPDTSHTFEPLEHPGGLYGGKK</sequence>
<keyword evidence="5 7" id="KW-0808">Transferase</keyword>
<dbReference type="HAMAP" id="MF_00156">
    <property type="entry name" value="PanB"/>
    <property type="match status" value="1"/>
</dbReference>
<dbReference type="PANTHER" id="PTHR20881:SF0">
    <property type="entry name" value="3-METHYL-2-OXOBUTANOATE HYDROXYMETHYLTRANSFERASE"/>
    <property type="match status" value="1"/>
</dbReference>
<dbReference type="Proteomes" id="UP000752012">
    <property type="component" value="Unassembled WGS sequence"/>
</dbReference>
<evidence type="ECO:0000256" key="10">
    <source>
        <dbReference type="PIRSR" id="PIRSR000388-3"/>
    </source>
</evidence>
<feature type="binding site" evidence="7 10">
    <location>
        <position position="96"/>
    </location>
    <ligand>
        <name>Mg(2+)</name>
        <dbReference type="ChEBI" id="CHEBI:18420"/>
    </ligand>
</feature>
<dbReference type="GO" id="GO:0015940">
    <property type="term" value="P:pantothenate biosynthetic process"/>
    <property type="evidence" value="ECO:0007669"/>
    <property type="project" value="UniProtKB-UniRule"/>
</dbReference>
<dbReference type="AlphaFoldDB" id="A0A969PT82"/>
<reference evidence="11 12" key="1">
    <citation type="submission" date="2020-03" db="EMBL/GenBank/DDBJ databases">
        <title>Assessment of the enzymatic potential of alkaline-tolerant lipase obtained from Bacillus luteus H11 (technogenic soil) for the bioremediation of saline soils contaminated with petroleum substances.</title>
        <authorList>
            <person name="Kalwasinska A."/>
        </authorList>
    </citation>
    <scope>NUCLEOTIDE SEQUENCE [LARGE SCALE GENOMIC DNA]</scope>
    <source>
        <strain evidence="11 12">H11</strain>
    </source>
</reference>
<dbReference type="PANTHER" id="PTHR20881">
    <property type="entry name" value="3-METHYL-2-OXOBUTANOATE HYDROXYMETHYLTRANSFERASE"/>
    <property type="match status" value="1"/>
</dbReference>
<name>A0A969PT82_9BACI</name>
<comment type="function">
    <text evidence="6 7">Catalyzes the reversible reaction in which hydroxymethyl group from 5,10-methylenetetrahydrofolate is transferred onto alpha-ketoisovalerate to form ketopantoate.</text>
</comment>
<comment type="subunit">
    <text evidence="3 7">Homodecamer; pentamer of dimers.</text>
</comment>
<evidence type="ECO:0000256" key="3">
    <source>
        <dbReference type="ARBA" id="ARBA00011424"/>
    </source>
</evidence>
<dbReference type="FunFam" id="3.20.20.60:FF:000003">
    <property type="entry name" value="3-methyl-2-oxobutanoate hydroxymethyltransferase"/>
    <property type="match status" value="1"/>
</dbReference>
<proteinExistence type="inferred from homology"/>
<protein>
    <recommendedName>
        <fullName evidence="7">3-methyl-2-oxobutanoate hydroxymethyltransferase</fullName>
        <ecNumber evidence="7">2.1.2.11</ecNumber>
    </recommendedName>
    <alternativeName>
        <fullName evidence="7">Ketopantoate hydroxymethyltransferase</fullName>
        <shortName evidence="7">KPHMT</shortName>
    </alternativeName>
</protein>
<gene>
    <name evidence="7 11" type="primary">panB</name>
    <name evidence="11" type="ORF">HCN83_15175</name>
</gene>
<keyword evidence="7 10" id="KW-0479">Metal-binding</keyword>
<feature type="active site" description="Proton acceptor" evidence="7 8">
    <location>
        <position position="195"/>
    </location>
</feature>
<comment type="pathway">
    <text evidence="1 7">Cofactor biosynthesis; (R)-pantothenate biosynthesis; (R)-pantoate from 3-methyl-2-oxobutanoate: step 1/2.</text>
</comment>
<dbReference type="Pfam" id="PF02548">
    <property type="entry name" value="Pantoate_transf"/>
    <property type="match status" value="1"/>
</dbReference>
<evidence type="ECO:0000256" key="4">
    <source>
        <dbReference type="ARBA" id="ARBA00022655"/>
    </source>
</evidence>
<dbReference type="Gene3D" id="3.20.20.60">
    <property type="entry name" value="Phosphoenolpyruvate-binding domains"/>
    <property type="match status" value="1"/>
</dbReference>
<evidence type="ECO:0000313" key="11">
    <source>
        <dbReference type="EMBL" id="NJP38908.1"/>
    </source>
</evidence>
<evidence type="ECO:0000256" key="9">
    <source>
        <dbReference type="PIRSR" id="PIRSR000388-2"/>
    </source>
</evidence>
<keyword evidence="4 7" id="KW-0566">Pantothenate biosynthesis</keyword>
<evidence type="ECO:0000256" key="2">
    <source>
        <dbReference type="ARBA" id="ARBA00008676"/>
    </source>
</evidence>
<feature type="binding site" evidence="7 9">
    <location>
        <position position="96"/>
    </location>
    <ligand>
        <name>3-methyl-2-oxobutanoate</name>
        <dbReference type="ChEBI" id="CHEBI:11851"/>
    </ligand>
</feature>
<evidence type="ECO:0000256" key="8">
    <source>
        <dbReference type="PIRSR" id="PIRSR000388-1"/>
    </source>
</evidence>
<keyword evidence="7" id="KW-0963">Cytoplasm</keyword>
<comment type="similarity">
    <text evidence="2 7">Belongs to the PanB family.</text>
</comment>
<accession>A0A969PT82</accession>
<comment type="catalytic activity">
    <reaction evidence="7">
        <text>(6R)-5,10-methylene-5,6,7,8-tetrahydrofolate + 3-methyl-2-oxobutanoate + H2O = 2-dehydropantoate + (6S)-5,6,7,8-tetrahydrofolate</text>
        <dbReference type="Rhea" id="RHEA:11824"/>
        <dbReference type="ChEBI" id="CHEBI:11561"/>
        <dbReference type="ChEBI" id="CHEBI:11851"/>
        <dbReference type="ChEBI" id="CHEBI:15377"/>
        <dbReference type="ChEBI" id="CHEBI:15636"/>
        <dbReference type="ChEBI" id="CHEBI:57453"/>
        <dbReference type="EC" id="2.1.2.11"/>
    </reaction>
</comment>
<dbReference type="InterPro" id="IPR003700">
    <property type="entry name" value="Pantoate_hydroxy_MeTrfase"/>
</dbReference>
<keyword evidence="7 10" id="KW-0460">Magnesium</keyword>
<dbReference type="GO" id="GO:0003864">
    <property type="term" value="F:3-methyl-2-oxobutanoate hydroxymethyltransferase activity"/>
    <property type="evidence" value="ECO:0007669"/>
    <property type="project" value="UniProtKB-UniRule"/>
</dbReference>
<feature type="binding site" evidence="7 9">
    <location>
        <position position="126"/>
    </location>
    <ligand>
        <name>3-methyl-2-oxobutanoate</name>
        <dbReference type="ChEBI" id="CHEBI:11851"/>
    </ligand>
</feature>
<feature type="binding site" evidence="7 10">
    <location>
        <position position="128"/>
    </location>
    <ligand>
        <name>Mg(2+)</name>
        <dbReference type="ChEBI" id="CHEBI:18420"/>
    </ligand>
</feature>
<comment type="cofactor">
    <cofactor evidence="7 10">
        <name>Mg(2+)</name>
        <dbReference type="ChEBI" id="CHEBI:18420"/>
    </cofactor>
    <text evidence="7 10">Binds 1 Mg(2+) ion per subunit.</text>
</comment>
<evidence type="ECO:0000256" key="6">
    <source>
        <dbReference type="ARBA" id="ARBA00056497"/>
    </source>
</evidence>
<feature type="binding site" evidence="7 9">
    <location>
        <begin position="57"/>
        <end position="58"/>
    </location>
    <ligand>
        <name>3-methyl-2-oxobutanoate</name>
        <dbReference type="ChEBI" id="CHEBI:11851"/>
    </ligand>
</feature>
<dbReference type="NCBIfam" id="NF001452">
    <property type="entry name" value="PRK00311.1"/>
    <property type="match status" value="1"/>
</dbReference>
<dbReference type="GO" id="GO:0000287">
    <property type="term" value="F:magnesium ion binding"/>
    <property type="evidence" value="ECO:0007669"/>
    <property type="project" value="TreeGrafter"/>
</dbReference>
<dbReference type="InterPro" id="IPR015813">
    <property type="entry name" value="Pyrv/PenolPyrv_kinase-like_dom"/>
</dbReference>
<evidence type="ECO:0000313" key="12">
    <source>
        <dbReference type="Proteomes" id="UP000752012"/>
    </source>
</evidence>